<gene>
    <name evidence="2" type="ORF">METZ01_LOCUS214132</name>
</gene>
<dbReference type="InterPro" id="IPR001796">
    <property type="entry name" value="DHFR_dom"/>
</dbReference>
<dbReference type="Pfam" id="PF00186">
    <property type="entry name" value="DHFR_1"/>
    <property type="match status" value="1"/>
</dbReference>
<protein>
    <recommendedName>
        <fullName evidence="1">DHFR domain-containing protein</fullName>
    </recommendedName>
</protein>
<accession>A0A382FDU6</accession>
<evidence type="ECO:0000313" key="2">
    <source>
        <dbReference type="EMBL" id="SVB61278.1"/>
    </source>
</evidence>
<sequence>MKVIGIAAITIDGFIARHSLEKTTWSKDLALFKKQTLNHTIIMGSNTKKTLTVELENRQSIVVHREDDPKAILDKIKGEKCFIIGGGRTFSKFAEYLTHLYLTLHPLIFGEGIKIFESLDKKIKLKFEKQVSVLPNEGVFQLQFSVKH</sequence>
<dbReference type="AlphaFoldDB" id="A0A382FDU6"/>
<dbReference type="EMBL" id="UINC01049461">
    <property type="protein sequence ID" value="SVB61278.1"/>
    <property type="molecule type" value="Genomic_DNA"/>
</dbReference>
<feature type="domain" description="DHFR" evidence="1">
    <location>
        <begin position="5"/>
        <end position="103"/>
    </location>
</feature>
<proteinExistence type="predicted"/>
<reference evidence="2" key="1">
    <citation type="submission" date="2018-05" db="EMBL/GenBank/DDBJ databases">
        <authorList>
            <person name="Lanie J.A."/>
            <person name="Ng W.-L."/>
            <person name="Kazmierczak K.M."/>
            <person name="Andrzejewski T.M."/>
            <person name="Davidsen T.M."/>
            <person name="Wayne K.J."/>
            <person name="Tettelin H."/>
            <person name="Glass J.I."/>
            <person name="Rusch D."/>
            <person name="Podicherti R."/>
            <person name="Tsui H.-C.T."/>
            <person name="Winkler M.E."/>
        </authorList>
    </citation>
    <scope>NUCLEOTIDE SEQUENCE</scope>
</reference>
<dbReference type="GO" id="GO:0004146">
    <property type="term" value="F:dihydrofolate reductase activity"/>
    <property type="evidence" value="ECO:0007669"/>
    <property type="project" value="InterPro"/>
</dbReference>
<dbReference type="InterPro" id="IPR024072">
    <property type="entry name" value="DHFR-like_dom_sf"/>
</dbReference>
<dbReference type="GO" id="GO:0046654">
    <property type="term" value="P:tetrahydrofolate biosynthetic process"/>
    <property type="evidence" value="ECO:0007669"/>
    <property type="project" value="InterPro"/>
</dbReference>
<name>A0A382FDU6_9ZZZZ</name>
<organism evidence="2">
    <name type="scientific">marine metagenome</name>
    <dbReference type="NCBI Taxonomy" id="408172"/>
    <lineage>
        <taxon>unclassified sequences</taxon>
        <taxon>metagenomes</taxon>
        <taxon>ecological metagenomes</taxon>
    </lineage>
</organism>
<dbReference type="SUPFAM" id="SSF53597">
    <property type="entry name" value="Dihydrofolate reductase-like"/>
    <property type="match status" value="1"/>
</dbReference>
<dbReference type="Gene3D" id="3.40.430.10">
    <property type="entry name" value="Dihydrofolate Reductase, subunit A"/>
    <property type="match status" value="1"/>
</dbReference>
<evidence type="ECO:0000259" key="1">
    <source>
        <dbReference type="Pfam" id="PF00186"/>
    </source>
</evidence>